<organism evidence="2 3">
    <name type="scientific">Caenorhabditis remanei</name>
    <name type="common">Caenorhabditis vulgaris</name>
    <dbReference type="NCBI Taxonomy" id="31234"/>
    <lineage>
        <taxon>Eukaryota</taxon>
        <taxon>Metazoa</taxon>
        <taxon>Ecdysozoa</taxon>
        <taxon>Nematoda</taxon>
        <taxon>Chromadorea</taxon>
        <taxon>Rhabditida</taxon>
        <taxon>Rhabditina</taxon>
        <taxon>Rhabditomorpha</taxon>
        <taxon>Rhabditoidea</taxon>
        <taxon>Rhabditidae</taxon>
        <taxon>Peloderinae</taxon>
        <taxon>Caenorhabditis</taxon>
    </lineage>
</organism>
<dbReference type="Pfam" id="PF10318">
    <property type="entry name" value="7TM_GPCR_Srh"/>
    <property type="match status" value="1"/>
</dbReference>
<evidence type="ECO:0000313" key="2">
    <source>
        <dbReference type="EMBL" id="KAF1753125.1"/>
    </source>
</evidence>
<proteinExistence type="predicted"/>
<gene>
    <name evidence="2" type="ORF">GCK72_019681</name>
</gene>
<evidence type="ECO:0000313" key="3">
    <source>
        <dbReference type="Proteomes" id="UP000483820"/>
    </source>
</evidence>
<dbReference type="RefSeq" id="XP_053582072.1">
    <property type="nucleotide sequence ID" value="XM_053733159.1"/>
</dbReference>
<evidence type="ECO:0000256" key="1">
    <source>
        <dbReference type="SAM" id="Phobius"/>
    </source>
</evidence>
<feature type="transmembrane region" description="Helical" evidence="1">
    <location>
        <begin position="44"/>
        <end position="68"/>
    </location>
</feature>
<comment type="caution">
    <text evidence="2">The sequence shown here is derived from an EMBL/GenBank/DDBJ whole genome shotgun (WGS) entry which is preliminary data.</text>
</comment>
<dbReference type="KEGG" id="crq:GCK72_019681"/>
<reference evidence="2 3" key="1">
    <citation type="submission" date="2019-12" db="EMBL/GenBank/DDBJ databases">
        <title>Chromosome-level assembly of the Caenorhabditis remanei genome.</title>
        <authorList>
            <person name="Teterina A.A."/>
            <person name="Willis J.H."/>
            <person name="Phillips P.C."/>
        </authorList>
    </citation>
    <scope>NUCLEOTIDE SEQUENCE [LARGE SCALE GENOMIC DNA]</scope>
    <source>
        <strain evidence="2 3">PX506</strain>
        <tissue evidence="2">Whole organism</tissue>
    </source>
</reference>
<dbReference type="CTD" id="9813170"/>
<name>A0A6A5GEL0_CAERE</name>
<dbReference type="GeneID" id="9813170"/>
<feature type="transmembrane region" description="Helical" evidence="1">
    <location>
        <begin position="89"/>
        <end position="115"/>
    </location>
</feature>
<dbReference type="PANTHER" id="PTHR46891">
    <property type="entry name" value="SERPENTINE RECEPTOR, CLASS H-RELATED"/>
    <property type="match status" value="1"/>
</dbReference>
<feature type="transmembrane region" description="Helical" evidence="1">
    <location>
        <begin position="127"/>
        <end position="147"/>
    </location>
</feature>
<dbReference type="EMBL" id="WUAV01000005">
    <property type="protein sequence ID" value="KAF1753125.1"/>
    <property type="molecule type" value="Genomic_DNA"/>
</dbReference>
<protein>
    <submittedName>
        <fullName evidence="2">Uncharacterized protein</fullName>
    </submittedName>
</protein>
<sequence length="176" mass="20226">MMGVPDQKVARDWIFKNYPQIRHFDNFEHPIYVVAYETKARDQIGYRMITSTVLLGIELFTFFFLLHWNMKKAIRNMTLSPKTLATHSAFLKAINMQIAIPAGVISTPQVLLMVLGYVDYSSPEINSIGYMLMSIHGASSTLIMLYCHTPYRQFCQSLVGGRLKIFRHHKTSMTVT</sequence>
<keyword evidence="1" id="KW-0812">Transmembrane</keyword>
<dbReference type="Proteomes" id="UP000483820">
    <property type="component" value="Chromosome V"/>
</dbReference>
<keyword evidence="1" id="KW-1133">Transmembrane helix</keyword>
<accession>A0A6A5GEL0</accession>
<dbReference type="InterPro" id="IPR019422">
    <property type="entry name" value="7TM_GPCR_serpentine_rcpt_Srh"/>
</dbReference>
<keyword evidence="1" id="KW-0472">Membrane</keyword>
<dbReference type="AlphaFoldDB" id="A0A6A5GEL0"/>